<dbReference type="Gene3D" id="3.30.2410.10">
    <property type="entry name" value="Hect, E3 ligase catalytic domain"/>
    <property type="match status" value="1"/>
</dbReference>
<evidence type="ECO:0000256" key="13">
    <source>
        <dbReference type="PROSITE-ProRule" id="PRU00104"/>
    </source>
</evidence>
<proteinExistence type="inferred from homology"/>
<keyword evidence="6 13" id="KW-0833">Ubl conjugation pathway</keyword>
<dbReference type="PROSITE" id="PS50237">
    <property type="entry name" value="HECT"/>
    <property type="match status" value="1"/>
</dbReference>
<dbReference type="InterPro" id="IPR044611">
    <property type="entry name" value="E3A/B/C-like"/>
</dbReference>
<feature type="domain" description="HECT" evidence="14">
    <location>
        <begin position="401"/>
        <end position="740"/>
    </location>
</feature>
<dbReference type="CDD" id="cd00078">
    <property type="entry name" value="HECTc"/>
    <property type="match status" value="1"/>
</dbReference>
<keyword evidence="5" id="KW-0808">Transferase</keyword>
<organism evidence="15 16">
    <name type="scientific">Plakobranchus ocellatus</name>
    <dbReference type="NCBI Taxonomy" id="259542"/>
    <lineage>
        <taxon>Eukaryota</taxon>
        <taxon>Metazoa</taxon>
        <taxon>Spiralia</taxon>
        <taxon>Lophotrochozoa</taxon>
        <taxon>Mollusca</taxon>
        <taxon>Gastropoda</taxon>
        <taxon>Heterobranchia</taxon>
        <taxon>Euthyneura</taxon>
        <taxon>Panpulmonata</taxon>
        <taxon>Sacoglossa</taxon>
        <taxon>Placobranchoidea</taxon>
        <taxon>Plakobranchidae</taxon>
        <taxon>Plakobranchus</taxon>
    </lineage>
</organism>
<evidence type="ECO:0000256" key="2">
    <source>
        <dbReference type="ARBA" id="ARBA00004906"/>
    </source>
</evidence>
<gene>
    <name evidence="15" type="ORF">PoB_000377800</name>
</gene>
<comment type="caution">
    <text evidence="15">The sequence shown here is derived from an EMBL/GenBank/DDBJ whole genome shotgun (WGS) entry which is preliminary data.</text>
</comment>
<evidence type="ECO:0000256" key="3">
    <source>
        <dbReference type="ARBA" id="ARBA00012485"/>
    </source>
</evidence>
<reference evidence="15 16" key="1">
    <citation type="journal article" date="2021" name="Elife">
        <title>Chloroplast acquisition without the gene transfer in kleptoplastic sea slugs, Plakobranchus ocellatus.</title>
        <authorList>
            <person name="Maeda T."/>
            <person name="Takahashi S."/>
            <person name="Yoshida T."/>
            <person name="Shimamura S."/>
            <person name="Takaki Y."/>
            <person name="Nagai Y."/>
            <person name="Toyoda A."/>
            <person name="Suzuki Y."/>
            <person name="Arimoto A."/>
            <person name="Ishii H."/>
            <person name="Satoh N."/>
            <person name="Nishiyama T."/>
            <person name="Hasebe M."/>
            <person name="Maruyama T."/>
            <person name="Minagawa J."/>
            <person name="Obokata J."/>
            <person name="Shigenobu S."/>
        </authorList>
    </citation>
    <scope>NUCLEOTIDE SEQUENCE [LARGE SCALE GENOMIC DNA]</scope>
</reference>
<dbReference type="FunFam" id="3.30.2410.10:FF:000011">
    <property type="entry name" value="Putative Ubiquitin-protein ligase E3C"/>
    <property type="match status" value="1"/>
</dbReference>
<name>A0AAV3Y513_9GAST</name>
<evidence type="ECO:0000256" key="11">
    <source>
        <dbReference type="ARBA" id="ARBA00077269"/>
    </source>
</evidence>
<dbReference type="Proteomes" id="UP000735302">
    <property type="component" value="Unassembled WGS sequence"/>
</dbReference>
<dbReference type="GO" id="GO:0006511">
    <property type="term" value="P:ubiquitin-dependent protein catabolic process"/>
    <property type="evidence" value="ECO:0007669"/>
    <property type="project" value="TreeGrafter"/>
</dbReference>
<evidence type="ECO:0000256" key="5">
    <source>
        <dbReference type="ARBA" id="ARBA00022679"/>
    </source>
</evidence>
<dbReference type="Gene3D" id="3.30.2160.10">
    <property type="entry name" value="Hect, E3 ligase catalytic domain"/>
    <property type="match status" value="1"/>
</dbReference>
<dbReference type="SMART" id="SM00119">
    <property type="entry name" value="HECTc"/>
    <property type="match status" value="1"/>
</dbReference>
<dbReference type="InterPro" id="IPR000569">
    <property type="entry name" value="HECT_dom"/>
</dbReference>
<dbReference type="GO" id="GO:0016874">
    <property type="term" value="F:ligase activity"/>
    <property type="evidence" value="ECO:0007669"/>
    <property type="project" value="UniProtKB-KW"/>
</dbReference>
<dbReference type="EMBL" id="BLXT01000468">
    <property type="protein sequence ID" value="GFN77272.1"/>
    <property type="molecule type" value="Genomic_DNA"/>
</dbReference>
<evidence type="ECO:0000256" key="10">
    <source>
        <dbReference type="ARBA" id="ARBA00067506"/>
    </source>
</evidence>
<comment type="pathway">
    <text evidence="2">Protein modification; protein ubiquitination.</text>
</comment>
<dbReference type="GO" id="GO:0061630">
    <property type="term" value="F:ubiquitin protein ligase activity"/>
    <property type="evidence" value="ECO:0007669"/>
    <property type="project" value="UniProtKB-EC"/>
</dbReference>
<dbReference type="PANTHER" id="PTHR45700">
    <property type="entry name" value="UBIQUITIN-PROTEIN LIGASE E3C"/>
    <property type="match status" value="1"/>
</dbReference>
<dbReference type="AlphaFoldDB" id="A0AAV3Y513"/>
<dbReference type="InterPro" id="IPR035983">
    <property type="entry name" value="Hect_E3_ubiquitin_ligase"/>
</dbReference>
<keyword evidence="15" id="KW-0436">Ligase</keyword>
<evidence type="ECO:0000256" key="4">
    <source>
        <dbReference type="ARBA" id="ARBA00022499"/>
    </source>
</evidence>
<protein>
    <recommendedName>
        <fullName evidence="10">Ubiquitin-protein ligase E3C</fullName>
        <ecNumber evidence="3">2.3.2.26</ecNumber>
    </recommendedName>
    <alternativeName>
        <fullName evidence="11">HECT-type ubiquitin transferase E3C</fullName>
    </alternativeName>
    <alternativeName>
        <fullName evidence="12">RTA-associated ubiquitin ligase</fullName>
    </alternativeName>
</protein>
<evidence type="ECO:0000256" key="7">
    <source>
        <dbReference type="ARBA" id="ARBA00022843"/>
    </source>
</evidence>
<dbReference type="SUPFAM" id="SSF56204">
    <property type="entry name" value="Hect, E3 ligase catalytic domain"/>
    <property type="match status" value="1"/>
</dbReference>
<comment type="similarity">
    <text evidence="8">Belongs to the UBE3C family.</text>
</comment>
<dbReference type="PANTHER" id="PTHR45700:SF2">
    <property type="entry name" value="UBIQUITIN-PROTEIN LIGASE E3C"/>
    <property type="match status" value="1"/>
</dbReference>
<keyword evidence="7" id="KW-0832">Ubl conjugation</keyword>
<dbReference type="Pfam" id="PF00632">
    <property type="entry name" value="HECT"/>
    <property type="match status" value="1"/>
</dbReference>
<evidence type="ECO:0000256" key="8">
    <source>
        <dbReference type="ARBA" id="ARBA00061050"/>
    </source>
</evidence>
<keyword evidence="16" id="KW-1185">Reference proteome</keyword>
<evidence type="ECO:0000256" key="6">
    <source>
        <dbReference type="ARBA" id="ARBA00022786"/>
    </source>
</evidence>
<dbReference type="FunFam" id="3.90.1750.10:FF:000014">
    <property type="entry name" value="Putative Ubiquitin-protein ligase E3C"/>
    <property type="match status" value="1"/>
</dbReference>
<dbReference type="Gene3D" id="3.90.1750.10">
    <property type="entry name" value="Hect, E3 ligase catalytic domains"/>
    <property type="match status" value="1"/>
</dbReference>
<evidence type="ECO:0000313" key="15">
    <source>
        <dbReference type="EMBL" id="GFN77272.1"/>
    </source>
</evidence>
<dbReference type="EC" id="2.3.2.26" evidence="3"/>
<dbReference type="FunFam" id="3.30.2160.10:FF:000002">
    <property type="entry name" value="Putative Ubiquitin-protein ligase E3C"/>
    <property type="match status" value="1"/>
</dbReference>
<dbReference type="GO" id="GO:0000209">
    <property type="term" value="P:protein polyubiquitination"/>
    <property type="evidence" value="ECO:0007669"/>
    <property type="project" value="InterPro"/>
</dbReference>
<comment type="subunit">
    <text evidence="9">Interacts with 26S proteasomes. Interacts (via the HECT domain) with UBE2D1 and, less efficiently, with UBE2L3.</text>
</comment>
<evidence type="ECO:0000256" key="1">
    <source>
        <dbReference type="ARBA" id="ARBA00000885"/>
    </source>
</evidence>
<evidence type="ECO:0000313" key="16">
    <source>
        <dbReference type="Proteomes" id="UP000735302"/>
    </source>
</evidence>
<feature type="non-terminal residue" evidence="15">
    <location>
        <position position="1"/>
    </location>
</feature>
<keyword evidence="4" id="KW-1017">Isopeptide bond</keyword>
<comment type="catalytic activity">
    <reaction evidence="1">
        <text>S-ubiquitinyl-[E2 ubiquitin-conjugating enzyme]-L-cysteine + [acceptor protein]-L-lysine = [E2 ubiquitin-conjugating enzyme]-L-cysteine + N(6)-ubiquitinyl-[acceptor protein]-L-lysine.</text>
        <dbReference type="EC" id="2.3.2.26"/>
    </reaction>
</comment>
<evidence type="ECO:0000259" key="14">
    <source>
        <dbReference type="PROSITE" id="PS50237"/>
    </source>
</evidence>
<sequence>NLSVQNCSAYLKLLQRLMKQLPQNKLNSKSIDDVSDSEDDMDDDDQSIMSISGLQAECLRLINSEAHLKCIFNCLMNLPQSEYIEPLASISFQLLVHHKMAMHRIRLLYVLAFNSQFLRNLWEACCTVSVRTVTGSSTPLLNMLSKGVPMSTSNIDRIVPLLATFCCLFNHSLLTIHDADFYGDVEATSSMPFFLDEIVPMCRQLRDTCLGIIELAHPDTRMAISNDYRQALEKTGVLSKKSNEEEEAELTRQWAYLFKVISALVRQLHNRDSRRPFCPSGHWLSPNVRIATDRPSQIYSAQNAIFVRRDFGSLSALTKANVDTDAPPLANRDVRNLVILTELPFVVSFLDRVMILQNLIVVDKQEHQGEMTNFGMGPSIVINIRRNFIYEDAFEKLSPENEPNLKKKMRVSLLNVAGLDEAGVDGGGIFREFLSELLKTGFDPNRGFFRYAADRSLYPNPEAGLLVENFTSHYYFLGRMLGKALMENLLVEIPFATFFLSKILSPSNASLDIHHLQSMDPLMYKNLLYLKHYEGDVSDLGLDFTVVNSEFGETKIEELKPGGHNIPVTDENRIEYIHLMADYRINKQIRPHCNAFRRGMNDVIQLEWLQMFNSGELQVLISGASVPVDLHDLRQNTKYSGEYNDMHPVIQTFWSVLNEFSDQQKRQLLKFVTSCSRPPLLGFRDLYPAFCIHSAGGEVDRLPTASTCMNLLKLPAFQDAETMRTKLLYAIESGAGFELS</sequence>
<evidence type="ECO:0000256" key="9">
    <source>
        <dbReference type="ARBA" id="ARBA00063372"/>
    </source>
</evidence>
<evidence type="ECO:0000256" key="12">
    <source>
        <dbReference type="ARBA" id="ARBA00081642"/>
    </source>
</evidence>
<accession>A0AAV3Y513</accession>
<feature type="active site" description="Glycyl thioester intermediate" evidence="13">
    <location>
        <position position="708"/>
    </location>
</feature>